<organism evidence="5 6">
    <name type="scientific">Leifsonia virtsii</name>
    <dbReference type="NCBI Taxonomy" id="3035915"/>
    <lineage>
        <taxon>Bacteria</taxon>
        <taxon>Bacillati</taxon>
        <taxon>Actinomycetota</taxon>
        <taxon>Actinomycetes</taxon>
        <taxon>Micrococcales</taxon>
        <taxon>Microbacteriaceae</taxon>
        <taxon>Leifsonia</taxon>
    </lineage>
</organism>
<protein>
    <submittedName>
        <fullName evidence="5">DoxX family membrane protein</fullName>
    </submittedName>
</protein>
<evidence type="ECO:0000256" key="1">
    <source>
        <dbReference type="ARBA" id="ARBA00004141"/>
    </source>
</evidence>
<dbReference type="RefSeq" id="WP_301218987.1">
    <property type="nucleotide sequence ID" value="NZ_JAROCB010000003.1"/>
</dbReference>
<sequence length="164" mass="17543">MRTTVGSLVAPALVGAARVALGLLWLIPEGLFKFHAGFGADDILIVAKAGENNTRVPEYFDVFAHATLAQAPGLFGVGIPLLETGLGIALILGVLTRPAALMSLLTLLLYWSSDQLTWEYPLMAALSVVVIAWPAQARAFSVTALGERVSPRLRRLPSPVRAWL</sequence>
<dbReference type="Proteomes" id="UP001174210">
    <property type="component" value="Unassembled WGS sequence"/>
</dbReference>
<keyword evidence="4" id="KW-0472">Membrane</keyword>
<proteinExistence type="predicted"/>
<name>A0ABT8IY56_9MICO</name>
<dbReference type="Pfam" id="PF07681">
    <property type="entry name" value="DoxX"/>
    <property type="match status" value="1"/>
</dbReference>
<keyword evidence="6" id="KW-1185">Reference proteome</keyword>
<gene>
    <name evidence="5" type="ORF">P5G59_11445</name>
</gene>
<evidence type="ECO:0000256" key="4">
    <source>
        <dbReference type="ARBA" id="ARBA00023136"/>
    </source>
</evidence>
<reference evidence="5" key="1">
    <citation type="submission" date="2023-03" db="EMBL/GenBank/DDBJ databases">
        <title>MT1 and MT2 Draft Genomes of Novel Species.</title>
        <authorList>
            <person name="Venkateswaran K."/>
        </authorList>
    </citation>
    <scope>NUCLEOTIDE SEQUENCE</scope>
    <source>
        <strain evidence="5">F6_8S_P_1A</strain>
    </source>
</reference>
<comment type="subcellular location">
    <subcellularLocation>
        <location evidence="1">Membrane</location>
        <topology evidence="1">Multi-pass membrane protein</topology>
    </subcellularLocation>
</comment>
<evidence type="ECO:0000256" key="2">
    <source>
        <dbReference type="ARBA" id="ARBA00022692"/>
    </source>
</evidence>
<evidence type="ECO:0000313" key="6">
    <source>
        <dbReference type="Proteomes" id="UP001174210"/>
    </source>
</evidence>
<evidence type="ECO:0000313" key="5">
    <source>
        <dbReference type="EMBL" id="MDN4597756.1"/>
    </source>
</evidence>
<accession>A0ABT8IY56</accession>
<dbReference type="InterPro" id="IPR032808">
    <property type="entry name" value="DoxX"/>
</dbReference>
<dbReference type="EMBL" id="JAROCB010000003">
    <property type="protein sequence ID" value="MDN4597756.1"/>
    <property type="molecule type" value="Genomic_DNA"/>
</dbReference>
<evidence type="ECO:0000256" key="3">
    <source>
        <dbReference type="ARBA" id="ARBA00022989"/>
    </source>
</evidence>
<keyword evidence="3" id="KW-1133">Transmembrane helix</keyword>
<comment type="caution">
    <text evidence="5">The sequence shown here is derived from an EMBL/GenBank/DDBJ whole genome shotgun (WGS) entry which is preliminary data.</text>
</comment>
<keyword evidence="2" id="KW-0812">Transmembrane</keyword>